<reference evidence="6 7" key="1">
    <citation type="submission" date="2020-10" db="EMBL/GenBank/DDBJ databases">
        <title>Phylogeny of dyella-like bacteria.</title>
        <authorList>
            <person name="Fu J."/>
        </authorList>
    </citation>
    <scope>NUCLEOTIDE SEQUENCE [LARGE SCALE GENOMIC DNA]</scope>
    <source>
        <strain evidence="6 7">JP1</strain>
    </source>
</reference>
<accession>A0ABW8JFH7</accession>
<evidence type="ECO:0000256" key="2">
    <source>
        <dbReference type="ARBA" id="ARBA00006671"/>
    </source>
</evidence>
<keyword evidence="7" id="KW-1185">Reference proteome</keyword>
<evidence type="ECO:0000313" key="6">
    <source>
        <dbReference type="EMBL" id="MFK2899837.1"/>
    </source>
</evidence>
<dbReference type="PANTHER" id="PTHR33420:SF3">
    <property type="entry name" value="FIMBRIAL SUBUNIT ELFA"/>
    <property type="match status" value="1"/>
</dbReference>
<name>A0ABW8JFH7_9GAMM</name>
<gene>
    <name evidence="6" type="ORF">ISP15_05775</name>
</gene>
<dbReference type="InterPro" id="IPR050263">
    <property type="entry name" value="Bact_Fimbrial_Adh_Pro"/>
</dbReference>
<evidence type="ECO:0000256" key="4">
    <source>
        <dbReference type="ARBA" id="ARBA00023263"/>
    </source>
</evidence>
<comment type="caution">
    <text evidence="6">The sequence shown here is derived from an EMBL/GenBank/DDBJ whole genome shotgun (WGS) entry which is preliminary data.</text>
</comment>
<protein>
    <submittedName>
        <fullName evidence="6">Type 1 fimbrial protein</fullName>
    </submittedName>
</protein>
<feature type="signal peptide" evidence="5">
    <location>
        <begin position="1"/>
        <end position="26"/>
    </location>
</feature>
<dbReference type="SUPFAM" id="SSF49401">
    <property type="entry name" value="Bacterial adhesins"/>
    <property type="match status" value="1"/>
</dbReference>
<dbReference type="InterPro" id="IPR039458">
    <property type="entry name" value="FimA-like"/>
</dbReference>
<dbReference type="RefSeq" id="WP_404546013.1">
    <property type="nucleotide sequence ID" value="NZ_JADIKJ010000004.1"/>
</dbReference>
<comment type="similarity">
    <text evidence="2">Belongs to the fimbrial protein family.</text>
</comment>
<dbReference type="Pfam" id="PF16970">
    <property type="entry name" value="FimA"/>
    <property type="match status" value="1"/>
</dbReference>
<dbReference type="PANTHER" id="PTHR33420">
    <property type="entry name" value="FIMBRIAL SUBUNIT ELFA-RELATED"/>
    <property type="match status" value="1"/>
</dbReference>
<evidence type="ECO:0000313" key="7">
    <source>
        <dbReference type="Proteomes" id="UP001620461"/>
    </source>
</evidence>
<organism evidence="6 7">
    <name type="scientific">Dyella jejuensis</name>
    <dbReference type="NCBI Taxonomy" id="1432009"/>
    <lineage>
        <taxon>Bacteria</taxon>
        <taxon>Pseudomonadati</taxon>
        <taxon>Pseudomonadota</taxon>
        <taxon>Gammaproteobacteria</taxon>
        <taxon>Lysobacterales</taxon>
        <taxon>Rhodanobacteraceae</taxon>
        <taxon>Dyella</taxon>
    </lineage>
</organism>
<dbReference type="Proteomes" id="UP001620461">
    <property type="component" value="Unassembled WGS sequence"/>
</dbReference>
<dbReference type="Gene3D" id="2.60.40.1090">
    <property type="entry name" value="Fimbrial-type adhesion domain"/>
    <property type="match status" value="1"/>
</dbReference>
<keyword evidence="3 5" id="KW-0732">Signal</keyword>
<proteinExistence type="inferred from homology"/>
<dbReference type="InterPro" id="IPR036937">
    <property type="entry name" value="Adhesion_dom_fimbrial_sf"/>
</dbReference>
<evidence type="ECO:0000256" key="5">
    <source>
        <dbReference type="SAM" id="SignalP"/>
    </source>
</evidence>
<keyword evidence="4" id="KW-0281">Fimbrium</keyword>
<feature type="chain" id="PRO_5046835011" evidence="5">
    <location>
        <begin position="27"/>
        <end position="183"/>
    </location>
</feature>
<dbReference type="InterPro" id="IPR008966">
    <property type="entry name" value="Adhesion_dom_sf"/>
</dbReference>
<evidence type="ECO:0000256" key="3">
    <source>
        <dbReference type="ARBA" id="ARBA00022729"/>
    </source>
</evidence>
<dbReference type="EMBL" id="JADIKJ010000004">
    <property type="protein sequence ID" value="MFK2899837.1"/>
    <property type="molecule type" value="Genomic_DNA"/>
</dbReference>
<sequence length="183" mass="18013">MKKTLLTAALLTAVGVVALAPQAARATDGQITINGKITSSTCTINSGTSSFAVTLPTVAVSALNATGAVAGDTPFSISLTGCTISTAGNVSAYFEPGANVQADGNLKNTGSATGVEVQLLNSGNTPINLGSASGSQNSTTAAVTTTSTSATLNYFAQYIVPASSTKAAAGAVSTSVYYSVTYP</sequence>
<evidence type="ECO:0000256" key="1">
    <source>
        <dbReference type="ARBA" id="ARBA00004561"/>
    </source>
</evidence>
<comment type="subcellular location">
    <subcellularLocation>
        <location evidence="1">Fimbrium</location>
    </subcellularLocation>
</comment>